<evidence type="ECO:0008006" key="4">
    <source>
        <dbReference type="Google" id="ProtNLM"/>
    </source>
</evidence>
<dbReference type="EMBL" id="JXYS01000073">
    <property type="protein sequence ID" value="KJF16830.1"/>
    <property type="molecule type" value="Genomic_DNA"/>
</dbReference>
<keyword evidence="3" id="KW-1185">Reference proteome</keyword>
<comment type="caution">
    <text evidence="2">The sequence shown here is derived from an EMBL/GenBank/DDBJ whole genome shotgun (WGS) entry which is preliminary data.</text>
</comment>
<evidence type="ECO:0000256" key="1">
    <source>
        <dbReference type="SAM" id="SignalP"/>
    </source>
</evidence>
<proteinExistence type="predicted"/>
<keyword evidence="1" id="KW-0732">Signal</keyword>
<organism evidence="2 3">
    <name type="scientific">Acidithrix ferrooxidans</name>
    <dbReference type="NCBI Taxonomy" id="1280514"/>
    <lineage>
        <taxon>Bacteria</taxon>
        <taxon>Bacillati</taxon>
        <taxon>Actinomycetota</taxon>
        <taxon>Acidimicrobiia</taxon>
        <taxon>Acidimicrobiales</taxon>
        <taxon>Acidimicrobiaceae</taxon>
        <taxon>Acidithrix</taxon>
    </lineage>
</organism>
<dbReference type="RefSeq" id="WP_052605946.1">
    <property type="nucleotide sequence ID" value="NZ_JXYS01000073.1"/>
</dbReference>
<evidence type="ECO:0000313" key="2">
    <source>
        <dbReference type="EMBL" id="KJF16830.1"/>
    </source>
</evidence>
<reference evidence="2 3" key="1">
    <citation type="submission" date="2015-01" db="EMBL/GenBank/DDBJ databases">
        <title>Draft genome of the acidophilic iron oxidizer Acidithrix ferrooxidans strain Py-F3.</title>
        <authorList>
            <person name="Poehlein A."/>
            <person name="Eisen S."/>
            <person name="Schloemann M."/>
            <person name="Johnson B.D."/>
            <person name="Daniel R."/>
            <person name="Muehling M."/>
        </authorList>
    </citation>
    <scope>NUCLEOTIDE SEQUENCE [LARGE SCALE GENOMIC DNA]</scope>
    <source>
        <strain evidence="2 3">Py-F3</strain>
    </source>
</reference>
<name>A0A0D8HFW6_9ACTN</name>
<feature type="chain" id="PRO_5002330022" description="Camelysin metallo-endopeptidase" evidence="1">
    <location>
        <begin position="24"/>
        <end position="201"/>
    </location>
</feature>
<dbReference type="Proteomes" id="UP000032360">
    <property type="component" value="Unassembled WGS sequence"/>
</dbReference>
<evidence type="ECO:0000313" key="3">
    <source>
        <dbReference type="Proteomes" id="UP000032360"/>
    </source>
</evidence>
<protein>
    <recommendedName>
        <fullName evidence="4">Camelysin metallo-endopeptidase</fullName>
    </recommendedName>
</protein>
<accession>A0A0D8HFW6</accession>
<dbReference type="AlphaFoldDB" id="A0A0D8HFW6"/>
<feature type="signal peptide" evidence="1">
    <location>
        <begin position="1"/>
        <end position="23"/>
    </location>
</feature>
<gene>
    <name evidence="2" type="ORF">AXFE_23310</name>
</gene>
<sequence>MFIINHLARKVAVLAVTGGTAFALFGGAPAHTQFSANSAQTATFTGGTVGEAVTNGSFSCSGLIPPSNTTTYSGNPCTETITLKNTGNTRESFDVTIGTPTGTTSATNNLDQLMVTYPDPTSTNSANTVTESYKSLLSGNTGNNVLHIATLPASSTGSTANSLSVTLKFSLAAETGSTAIQNAWYGATVHIPYTVTATPSA</sequence>